<feature type="coiled-coil region" evidence="4">
    <location>
        <begin position="372"/>
        <end position="409"/>
    </location>
</feature>
<feature type="domain" description="Methyl-accepting transducer" evidence="6">
    <location>
        <begin position="325"/>
        <end position="554"/>
    </location>
</feature>
<sequence>MEQNERYKNLSLKKKLFISHGIIIAVAAVIAVLLLVGLNIVKGNVSGIFNGPLANIDSVGKVRYGITDLQRAINRILTEDSSQVGNSYVNFEKTVTEDVSLITDSVQQMQNRKMNTESTALLNQIVSKIDEGEKVRSTLMTQIKAGRYSEAVELNNNTYLPIVNDIKSLSEQLENSIDKTAVNYYTMSKYTGVGMTVAGILLLIAGVVFGLHVTRKMAGAIVEPVQEITEAAKIMYSGDMSVGERITYESDDEIGQLADALRGTTKNLSDYVNEISAILQRMATGDLTEDSDEITDFLGDFASIKESFVHILKRFNSTLTNIQTSADEVEEGANGISQSSQALAEGATDQASAIQQLDATVTSVANMATESARETQQAYDDIQKTVSDAEQEKEKMKELTDEMRRIYEISSEIDNIIVTIENIASQTNLLSLNASIEAARAGEAGKGFAVVADQIGKLAADSANSAAETKELISKTVQEIEKGNAVTETVSQSFDRVIASMNTFADVAHQINETAVNQASALEQVNQGIDQLSAAVQNTASSSEESAAISEQLSAKAEELDTLVRKFKLYA</sequence>
<keyword evidence="9" id="KW-1185">Reference proteome</keyword>
<dbReference type="Proteomes" id="UP001546774">
    <property type="component" value="Unassembled WGS sequence"/>
</dbReference>
<gene>
    <name evidence="8" type="ORF">WMO37_03375</name>
</gene>
<feature type="transmembrane region" description="Helical" evidence="5">
    <location>
        <begin position="190"/>
        <end position="211"/>
    </location>
</feature>
<keyword evidence="1" id="KW-0145">Chemotaxis</keyword>
<feature type="domain" description="HAMP" evidence="7">
    <location>
        <begin position="219"/>
        <end position="273"/>
    </location>
</feature>
<keyword evidence="3" id="KW-0807">Transducer</keyword>
<evidence type="ECO:0000256" key="5">
    <source>
        <dbReference type="SAM" id="Phobius"/>
    </source>
</evidence>
<dbReference type="InterPro" id="IPR051310">
    <property type="entry name" value="MCP_chemotaxis"/>
</dbReference>
<dbReference type="EMBL" id="JBBMFS010000002">
    <property type="protein sequence ID" value="MEQ2554056.1"/>
    <property type="molecule type" value="Genomic_DNA"/>
</dbReference>
<comment type="similarity">
    <text evidence="2">Belongs to the methyl-accepting chemotaxis (MCP) protein family.</text>
</comment>
<dbReference type="SUPFAM" id="SSF58104">
    <property type="entry name" value="Methyl-accepting chemotaxis protein (MCP) signaling domain"/>
    <property type="match status" value="1"/>
</dbReference>
<dbReference type="PROSITE" id="PS50111">
    <property type="entry name" value="CHEMOTAXIS_TRANSDUC_2"/>
    <property type="match status" value="1"/>
</dbReference>
<dbReference type="InterPro" id="IPR004089">
    <property type="entry name" value="MCPsignal_dom"/>
</dbReference>
<reference evidence="8" key="1">
    <citation type="submission" date="2024-03" db="EMBL/GenBank/DDBJ databases">
        <title>Human intestinal bacterial collection.</title>
        <authorList>
            <person name="Pauvert C."/>
            <person name="Hitch T.C.A."/>
            <person name="Clavel T."/>
        </authorList>
    </citation>
    <scope>NUCLEOTIDE SEQUENCE [LARGE SCALE GENOMIC DNA]</scope>
    <source>
        <strain evidence="8">CLA-AA-H89B</strain>
    </source>
</reference>
<dbReference type="PROSITE" id="PS50885">
    <property type="entry name" value="HAMP"/>
    <property type="match status" value="1"/>
</dbReference>
<evidence type="ECO:0000259" key="6">
    <source>
        <dbReference type="PROSITE" id="PS50111"/>
    </source>
</evidence>
<feature type="transmembrane region" description="Helical" evidence="5">
    <location>
        <begin position="21"/>
        <end position="41"/>
    </location>
</feature>
<dbReference type="InterPro" id="IPR003660">
    <property type="entry name" value="HAMP_dom"/>
</dbReference>
<evidence type="ECO:0000313" key="9">
    <source>
        <dbReference type="Proteomes" id="UP001546774"/>
    </source>
</evidence>
<dbReference type="Pfam" id="PF12729">
    <property type="entry name" value="4HB_MCP_1"/>
    <property type="match status" value="1"/>
</dbReference>
<evidence type="ECO:0000313" key="8">
    <source>
        <dbReference type="EMBL" id="MEQ2554056.1"/>
    </source>
</evidence>
<organism evidence="8 9">
    <name type="scientific">Lachnospira intestinalis</name>
    <dbReference type="NCBI Taxonomy" id="3133158"/>
    <lineage>
        <taxon>Bacteria</taxon>
        <taxon>Bacillati</taxon>
        <taxon>Bacillota</taxon>
        <taxon>Clostridia</taxon>
        <taxon>Lachnospirales</taxon>
        <taxon>Lachnospiraceae</taxon>
        <taxon>Lachnospira</taxon>
    </lineage>
</organism>
<dbReference type="CDD" id="cd06225">
    <property type="entry name" value="HAMP"/>
    <property type="match status" value="1"/>
</dbReference>
<keyword evidence="5" id="KW-0812">Transmembrane</keyword>
<keyword evidence="5" id="KW-1133">Transmembrane helix</keyword>
<dbReference type="SMART" id="SM00283">
    <property type="entry name" value="MA"/>
    <property type="match status" value="1"/>
</dbReference>
<dbReference type="SMART" id="SM00304">
    <property type="entry name" value="HAMP"/>
    <property type="match status" value="1"/>
</dbReference>
<dbReference type="InterPro" id="IPR004090">
    <property type="entry name" value="Chemotax_Me-accpt_rcpt"/>
</dbReference>
<accession>A0ABV1H2Z3</accession>
<dbReference type="Pfam" id="PF00015">
    <property type="entry name" value="MCPsignal"/>
    <property type="match status" value="1"/>
</dbReference>
<protein>
    <submittedName>
        <fullName evidence="8">Methyl-accepting chemotaxis protein</fullName>
    </submittedName>
</protein>
<dbReference type="Gene3D" id="1.10.287.950">
    <property type="entry name" value="Methyl-accepting chemotaxis protein"/>
    <property type="match status" value="1"/>
</dbReference>
<dbReference type="Gene3D" id="6.10.340.10">
    <property type="match status" value="1"/>
</dbReference>
<comment type="caution">
    <text evidence="8">The sequence shown here is derived from an EMBL/GenBank/DDBJ whole genome shotgun (WGS) entry which is preliminary data.</text>
</comment>
<keyword evidence="5" id="KW-0472">Membrane</keyword>
<dbReference type="Pfam" id="PF00672">
    <property type="entry name" value="HAMP"/>
    <property type="match status" value="1"/>
</dbReference>
<keyword evidence="4" id="KW-0175">Coiled coil</keyword>
<dbReference type="InterPro" id="IPR024478">
    <property type="entry name" value="HlyB_4HB_MCP"/>
</dbReference>
<evidence type="ECO:0000259" key="7">
    <source>
        <dbReference type="PROSITE" id="PS50885"/>
    </source>
</evidence>
<dbReference type="PANTHER" id="PTHR43531">
    <property type="entry name" value="PROTEIN ICFG"/>
    <property type="match status" value="1"/>
</dbReference>
<evidence type="ECO:0000256" key="4">
    <source>
        <dbReference type="SAM" id="Coils"/>
    </source>
</evidence>
<evidence type="ECO:0000256" key="3">
    <source>
        <dbReference type="PROSITE-ProRule" id="PRU00284"/>
    </source>
</evidence>
<proteinExistence type="inferred from homology"/>
<dbReference type="PRINTS" id="PR00260">
    <property type="entry name" value="CHEMTRNSDUCR"/>
</dbReference>
<name>A0ABV1H2Z3_9FIRM</name>
<evidence type="ECO:0000256" key="2">
    <source>
        <dbReference type="ARBA" id="ARBA00029447"/>
    </source>
</evidence>
<evidence type="ECO:0000256" key="1">
    <source>
        <dbReference type="ARBA" id="ARBA00022500"/>
    </source>
</evidence>
<dbReference type="PANTHER" id="PTHR43531:SF11">
    <property type="entry name" value="METHYL-ACCEPTING CHEMOTAXIS PROTEIN 3"/>
    <property type="match status" value="1"/>
</dbReference>